<dbReference type="InterPro" id="IPR025124">
    <property type="entry name" value="Gag1-like_clamp"/>
</dbReference>
<dbReference type="EMBL" id="CM029044">
    <property type="protein sequence ID" value="KAG2607086.1"/>
    <property type="molecule type" value="Genomic_DNA"/>
</dbReference>
<dbReference type="Proteomes" id="UP000823388">
    <property type="component" value="Chromosome 4N"/>
</dbReference>
<dbReference type="PANTHER" id="PTHR33373:SF12">
    <property type="entry name" value="DUF4050 DOMAIN-CONTAINING PROTEIN"/>
    <property type="match status" value="1"/>
</dbReference>
<evidence type="ECO:0000256" key="1">
    <source>
        <dbReference type="SAM" id="MobiDB-lite"/>
    </source>
</evidence>
<feature type="chain" id="PRO_5035825831" description="Gag1-like clamp domain-containing protein" evidence="2">
    <location>
        <begin position="25"/>
        <end position="174"/>
    </location>
</feature>
<comment type="caution">
    <text evidence="4">The sequence shown here is derived from an EMBL/GenBank/DDBJ whole genome shotgun (WGS) entry which is preliminary data.</text>
</comment>
<evidence type="ECO:0000313" key="5">
    <source>
        <dbReference type="Proteomes" id="UP000823388"/>
    </source>
</evidence>
<reference evidence="4" key="1">
    <citation type="submission" date="2020-05" db="EMBL/GenBank/DDBJ databases">
        <title>WGS assembly of Panicum virgatum.</title>
        <authorList>
            <person name="Lovell J.T."/>
            <person name="Jenkins J."/>
            <person name="Shu S."/>
            <person name="Juenger T.E."/>
            <person name="Schmutz J."/>
        </authorList>
    </citation>
    <scope>NUCLEOTIDE SEQUENCE</scope>
    <source>
        <strain evidence="4">AP13</strain>
    </source>
</reference>
<accession>A0A8T0TET1</accession>
<dbReference type="OrthoDB" id="1896025at2759"/>
<feature type="domain" description="Gag1-like clamp" evidence="3">
    <location>
        <begin position="64"/>
        <end position="174"/>
    </location>
</feature>
<dbReference type="AlphaFoldDB" id="A0A8T0TET1"/>
<name>A0A8T0TET1_PANVG</name>
<dbReference type="Pfam" id="PF13259">
    <property type="entry name" value="clamp_Gag1-like"/>
    <property type="match status" value="1"/>
</dbReference>
<keyword evidence="2" id="KW-0732">Signal</keyword>
<evidence type="ECO:0000259" key="3">
    <source>
        <dbReference type="Pfam" id="PF13259"/>
    </source>
</evidence>
<gene>
    <name evidence="4" type="ORF">PVAP13_4NG185700</name>
</gene>
<dbReference type="PANTHER" id="PTHR33373">
    <property type="entry name" value="OS07G0479600 PROTEIN"/>
    <property type="match status" value="1"/>
</dbReference>
<evidence type="ECO:0000256" key="2">
    <source>
        <dbReference type="SAM" id="SignalP"/>
    </source>
</evidence>
<keyword evidence="5" id="KW-1185">Reference proteome</keyword>
<sequence>MPLSCRSLATWVRRLVACMGGCFGCCVKPTPITAVDEPSKRLRIQGRSVRKASLSEDFWSTSAHEMENSGIQSQRSMSSISTVAQSSDQHAAGSSSNPNEFLNQGLMLWNQTREQWAGNKKRHSRSQQLRETKLSWNTTYESLLGSNKPFSQPIPLGEMVDLLVDAWEQEGLYD</sequence>
<organism evidence="4 5">
    <name type="scientific">Panicum virgatum</name>
    <name type="common">Blackwell switchgrass</name>
    <dbReference type="NCBI Taxonomy" id="38727"/>
    <lineage>
        <taxon>Eukaryota</taxon>
        <taxon>Viridiplantae</taxon>
        <taxon>Streptophyta</taxon>
        <taxon>Embryophyta</taxon>
        <taxon>Tracheophyta</taxon>
        <taxon>Spermatophyta</taxon>
        <taxon>Magnoliopsida</taxon>
        <taxon>Liliopsida</taxon>
        <taxon>Poales</taxon>
        <taxon>Poaceae</taxon>
        <taxon>PACMAD clade</taxon>
        <taxon>Panicoideae</taxon>
        <taxon>Panicodae</taxon>
        <taxon>Paniceae</taxon>
        <taxon>Panicinae</taxon>
        <taxon>Panicum</taxon>
        <taxon>Panicum sect. Hiantes</taxon>
    </lineage>
</organism>
<proteinExistence type="predicted"/>
<feature type="signal peptide" evidence="2">
    <location>
        <begin position="1"/>
        <end position="24"/>
    </location>
</feature>
<feature type="region of interest" description="Disordered" evidence="1">
    <location>
        <begin position="65"/>
        <end position="97"/>
    </location>
</feature>
<evidence type="ECO:0000313" key="4">
    <source>
        <dbReference type="EMBL" id="KAG2607086.1"/>
    </source>
</evidence>
<protein>
    <recommendedName>
        <fullName evidence="3">Gag1-like clamp domain-containing protein</fullName>
    </recommendedName>
</protein>